<name>A0A3P6E8R7_BRAOL</name>
<dbReference type="AlphaFoldDB" id="A0A3P6E8R7"/>
<sequence length="45" mass="5171">MIASVATIKRPSRTKAWSLRRDRALARARSLQATRALLRTWLLHA</sequence>
<dbReference type="EMBL" id="LR031876">
    <property type="protein sequence ID" value="VDD36008.1"/>
    <property type="molecule type" value="Genomic_DNA"/>
</dbReference>
<reference evidence="1" key="1">
    <citation type="submission" date="2018-11" db="EMBL/GenBank/DDBJ databases">
        <authorList>
            <consortium name="Genoscope - CEA"/>
            <person name="William W."/>
        </authorList>
    </citation>
    <scope>NUCLEOTIDE SEQUENCE</scope>
</reference>
<evidence type="ECO:0000313" key="1">
    <source>
        <dbReference type="EMBL" id="VDD36008.1"/>
    </source>
</evidence>
<protein>
    <submittedName>
        <fullName evidence="1">Uncharacterized protein</fullName>
    </submittedName>
</protein>
<organism evidence="1">
    <name type="scientific">Brassica oleracea</name>
    <name type="common">Wild cabbage</name>
    <dbReference type="NCBI Taxonomy" id="3712"/>
    <lineage>
        <taxon>Eukaryota</taxon>
        <taxon>Viridiplantae</taxon>
        <taxon>Streptophyta</taxon>
        <taxon>Embryophyta</taxon>
        <taxon>Tracheophyta</taxon>
        <taxon>Spermatophyta</taxon>
        <taxon>Magnoliopsida</taxon>
        <taxon>eudicotyledons</taxon>
        <taxon>Gunneridae</taxon>
        <taxon>Pentapetalae</taxon>
        <taxon>rosids</taxon>
        <taxon>malvids</taxon>
        <taxon>Brassicales</taxon>
        <taxon>Brassicaceae</taxon>
        <taxon>Brassiceae</taxon>
        <taxon>Brassica</taxon>
    </lineage>
</organism>
<proteinExistence type="predicted"/>
<gene>
    <name evidence="1" type="ORF">BOLC7T41568H</name>
</gene>
<accession>A0A3P6E8R7</accession>